<evidence type="ECO:0000313" key="3">
    <source>
        <dbReference type="Proteomes" id="UP000503096"/>
    </source>
</evidence>
<evidence type="ECO:0000256" key="1">
    <source>
        <dbReference type="SAM" id="Phobius"/>
    </source>
</evidence>
<evidence type="ECO:0000313" key="2">
    <source>
        <dbReference type="EMBL" id="QJR15115.1"/>
    </source>
</evidence>
<dbReference type="InParanoid" id="A0A6M4H7H4"/>
<sequence>MKAETSVNVTCEDTARTLGVALGVWAIAITSGTLHGSFARLDPVELGAVALSGFAYALVVVGLDRGVRNWLDAVSPRAYLTVLIEADVLIAVSAMLAMGLVEGPIEPALARFPLALIALFVAPATAAAHVIGIARLLRAPAVVAPAYAASHCVKEG</sequence>
<reference evidence="2 3" key="1">
    <citation type="submission" date="2020-04" db="EMBL/GenBank/DDBJ databases">
        <title>Usitatibacter rugosus gen. nov., sp. nov. and Usitatibacter palustris sp. nov., novel members of Usitatibacteraceae fam. nov. within the order Nitrosomonadales isolated from soil.</title>
        <authorList>
            <person name="Huber K.J."/>
            <person name="Neumann-Schaal M."/>
            <person name="Geppert A."/>
            <person name="Luckner M."/>
            <person name="Wanner G."/>
            <person name="Overmann J."/>
        </authorList>
    </citation>
    <scope>NUCLEOTIDE SEQUENCE [LARGE SCALE GENOMIC DNA]</scope>
    <source>
        <strain evidence="2 3">Swamp67</strain>
    </source>
</reference>
<protein>
    <submittedName>
        <fullName evidence="2">Uncharacterized protein</fullName>
    </submittedName>
</protein>
<accession>A0A6M4H7H4</accession>
<feature type="transmembrane region" description="Helical" evidence="1">
    <location>
        <begin position="112"/>
        <end position="131"/>
    </location>
</feature>
<name>A0A6M4H7H4_9PROT</name>
<dbReference type="AlphaFoldDB" id="A0A6M4H7H4"/>
<gene>
    <name evidence="2" type="ORF">DSM104440_01932</name>
</gene>
<dbReference type="EMBL" id="CP053073">
    <property type="protein sequence ID" value="QJR15115.1"/>
    <property type="molecule type" value="Genomic_DNA"/>
</dbReference>
<feature type="transmembrane region" description="Helical" evidence="1">
    <location>
        <begin position="46"/>
        <end position="67"/>
    </location>
</feature>
<keyword evidence="1" id="KW-0472">Membrane</keyword>
<keyword evidence="1" id="KW-1133">Transmembrane helix</keyword>
<dbReference type="Proteomes" id="UP000503096">
    <property type="component" value="Chromosome"/>
</dbReference>
<organism evidence="2 3">
    <name type="scientific">Usitatibacter palustris</name>
    <dbReference type="NCBI Taxonomy" id="2732487"/>
    <lineage>
        <taxon>Bacteria</taxon>
        <taxon>Pseudomonadati</taxon>
        <taxon>Pseudomonadota</taxon>
        <taxon>Betaproteobacteria</taxon>
        <taxon>Nitrosomonadales</taxon>
        <taxon>Usitatibacteraceae</taxon>
        <taxon>Usitatibacter</taxon>
    </lineage>
</organism>
<dbReference type="RefSeq" id="WP_171162123.1">
    <property type="nucleotide sequence ID" value="NZ_CP053073.1"/>
</dbReference>
<proteinExistence type="predicted"/>
<dbReference type="KEGG" id="upl:DSM104440_01932"/>
<keyword evidence="1" id="KW-0812">Transmembrane</keyword>
<keyword evidence="3" id="KW-1185">Reference proteome</keyword>
<feature type="transmembrane region" description="Helical" evidence="1">
    <location>
        <begin position="79"/>
        <end position="100"/>
    </location>
</feature>